<accession>W9JEZ4</accession>
<feature type="region of interest" description="Disordered" evidence="1">
    <location>
        <begin position="825"/>
        <end position="860"/>
    </location>
</feature>
<evidence type="ECO:0008006" key="3">
    <source>
        <dbReference type="Google" id="ProtNLM"/>
    </source>
</evidence>
<dbReference type="VEuPathDB" id="FungiDB:FOZG_16100"/>
<feature type="compositionally biased region" description="Basic and acidic residues" evidence="1">
    <location>
        <begin position="117"/>
        <end position="153"/>
    </location>
</feature>
<dbReference type="Gene3D" id="2.100.10.30">
    <property type="entry name" value="Jacalin-like lectin domain"/>
    <property type="match status" value="1"/>
</dbReference>
<evidence type="ECO:0000256" key="1">
    <source>
        <dbReference type="SAM" id="MobiDB-lite"/>
    </source>
</evidence>
<dbReference type="InterPro" id="IPR036404">
    <property type="entry name" value="Jacalin-like_lectin_dom_sf"/>
</dbReference>
<evidence type="ECO:0000313" key="2">
    <source>
        <dbReference type="EMBL" id="EWZ30627.1"/>
    </source>
</evidence>
<feature type="compositionally biased region" description="Basic and acidic residues" evidence="1">
    <location>
        <begin position="827"/>
        <end position="854"/>
    </location>
</feature>
<gene>
    <name evidence="2" type="ORF">FOZG_16100</name>
</gene>
<feature type="region of interest" description="Disordered" evidence="1">
    <location>
        <begin position="716"/>
        <end position="738"/>
    </location>
</feature>
<feature type="compositionally biased region" description="Basic and acidic residues" evidence="1">
    <location>
        <begin position="718"/>
        <end position="735"/>
    </location>
</feature>
<name>W9JEZ4_FUSOX</name>
<dbReference type="Proteomes" id="UP000030766">
    <property type="component" value="Unassembled WGS sequence"/>
</dbReference>
<dbReference type="HOGENOM" id="CLU_332612_0_0_1"/>
<proteinExistence type="predicted"/>
<sequence length="860" mass="94674">MTDLRAAMIGPSAYVALKTPAAVDETPITAQYDEEEPKAIEPAPQPSVDDAVDEPEPDNGVAEAEGEAVDPEDPKEEVLTEAAPETDVETGAGSDVAGNDTPPANDGEAESPELAPDEAKVEEGKVAKDKKDKEDEVMRRPVREKAEMQEQKRYNAAEQRARKAEANKRAKDAASLTPYTKAERDAWLAKPELAKGKRAGQNLGIKTTREYEYKPSGARGPSQIVTYSSRFVEKLSDITDDMNISGALSIRYGAIGGSGRGAFINTDKFHESDPNFYISVKVINQTINMKDALIYQPLRSVDSSNFLEVFGDSFISGFVEGGEFNALVSMKVLNKEQMTKIKAEAKVALTVGAAEVSAEAAIDIAKANISNNTETTVQVSWSGGGFIKPIDEPWDIESLMSAAARFPDLVAVTPQRTYAILTKYERLRSFVKLKPARFTRMQYQNAQLYTNMLMDTYMDYKTMLKKLSSDIFDIENGIKVFHIDPNGNHQVANQSTGGSSSALVKAKLKDSDNEEPFPMSLAGLDRARRAARFQMIRIVNEVDSITRDPSLAADEGREEPFQPPRAFKSRIPAMRALEEEPSTPLREDLIAPSKRMAYPPLCPAFDELADAERLAVTNITRDRPDVSRYFRLMCPVGSSKTGQAFNNIDFLKFSSCISAVRVGVNTGLVVCLQIQYDNGLQCMHGTSHAQGTEYFGLENLGSEERIIAGSIETGELMAKGEPDQKPEPKKGDKLDTTPAAEPRITSIKLYTNRGQSIIAQAAIPKDELPRKIAMRGPRKFRNLTSTDYDPVMENGYIKGFWGQSVNGPFGTEKDGIWRLGVIWGNDLKPEQPKPKEQVKTQNDKGKDVKPREAGKPNNQK</sequence>
<dbReference type="EMBL" id="JH717909">
    <property type="protein sequence ID" value="EWZ30627.1"/>
    <property type="molecule type" value="Genomic_DNA"/>
</dbReference>
<reference evidence="2" key="1">
    <citation type="submission" date="2011-06" db="EMBL/GenBank/DDBJ databases">
        <title>The Genome Sequence of Fusarium oxysporum Fo47.</title>
        <authorList>
            <consortium name="The Broad Institute Genome Sequencing Platform"/>
            <person name="Ma L.-J."/>
            <person name="Gale L.R."/>
            <person name="Schwartz D.C."/>
            <person name="Zhou S."/>
            <person name="Corby-Kistler H."/>
            <person name="Young S.K."/>
            <person name="Zeng Q."/>
            <person name="Gargeya S."/>
            <person name="Fitzgerald M."/>
            <person name="Haas B."/>
            <person name="Abouelleil A."/>
            <person name="Alvarado L."/>
            <person name="Arachchi H.M."/>
            <person name="Berlin A."/>
            <person name="Brown A."/>
            <person name="Chapman S.B."/>
            <person name="Chen Z."/>
            <person name="Dunbar C."/>
            <person name="Freedman E."/>
            <person name="Gearin G."/>
            <person name="Gellesch M."/>
            <person name="Goldberg J."/>
            <person name="Griggs A."/>
            <person name="Gujja S."/>
            <person name="Heiman D."/>
            <person name="Howarth C."/>
            <person name="Larson L."/>
            <person name="Lui A."/>
            <person name="MacDonald P.J.P."/>
            <person name="Mehta T."/>
            <person name="Montmayeur A."/>
            <person name="Murphy C."/>
            <person name="Neiman D."/>
            <person name="Pearson M."/>
            <person name="Priest M."/>
            <person name="Roberts A."/>
            <person name="Saif S."/>
            <person name="Shea T."/>
            <person name="Shenoy N."/>
            <person name="Sisk P."/>
            <person name="Stolte C."/>
            <person name="Sykes S."/>
            <person name="Wortman J."/>
            <person name="Nusbaum C."/>
            <person name="Birren B."/>
        </authorList>
    </citation>
    <scope>NUCLEOTIDE SEQUENCE [LARGE SCALE GENOMIC DNA]</scope>
    <source>
        <strain evidence="2">Fo47</strain>
    </source>
</reference>
<reference evidence="2" key="2">
    <citation type="submission" date="2012-06" db="EMBL/GenBank/DDBJ databases">
        <title>Annotation of the Genome Sequence of Fusarium oxysporum Fo47.</title>
        <authorList>
            <consortium name="The Broad Institute Genomics Platform"/>
            <person name="Ma L.-J."/>
            <person name="Corby-Kistler H."/>
            <person name="Broz K."/>
            <person name="Gale L.R."/>
            <person name="Jonkers W."/>
            <person name="O'Donnell K."/>
            <person name="Ploetz R."/>
            <person name="Steinberg C."/>
            <person name="Schwartz D.C."/>
            <person name="VanEtten H."/>
            <person name="Zhou S."/>
            <person name="Young S.K."/>
            <person name="Zeng Q."/>
            <person name="Gargeya S."/>
            <person name="Fitzgerald M."/>
            <person name="Abouelleil A."/>
            <person name="Alvarado L."/>
            <person name="Chapman S.B."/>
            <person name="Gainer-Dewar J."/>
            <person name="Goldberg J."/>
            <person name="Griggs A."/>
            <person name="Gujja S."/>
            <person name="Hansen M."/>
            <person name="Howarth C."/>
            <person name="Imamovic A."/>
            <person name="Ireland A."/>
            <person name="Larimer J."/>
            <person name="McCowan C."/>
            <person name="Murphy C."/>
            <person name="Pearson M."/>
            <person name="Poon T.W."/>
            <person name="Priest M."/>
            <person name="Roberts A."/>
            <person name="Saif S."/>
            <person name="Shea T."/>
            <person name="Sykes S."/>
            <person name="Wortman J."/>
            <person name="Nusbaum C."/>
            <person name="Birren B."/>
        </authorList>
    </citation>
    <scope>NUCLEOTIDE SEQUENCE</scope>
    <source>
        <strain evidence="2">Fo47</strain>
    </source>
</reference>
<feature type="region of interest" description="Disordered" evidence="1">
    <location>
        <begin position="20"/>
        <end position="153"/>
    </location>
</feature>
<organism evidence="2">
    <name type="scientific">Fusarium oxysporum Fo47</name>
    <dbReference type="NCBI Taxonomy" id="660027"/>
    <lineage>
        <taxon>Eukaryota</taxon>
        <taxon>Fungi</taxon>
        <taxon>Dikarya</taxon>
        <taxon>Ascomycota</taxon>
        <taxon>Pezizomycotina</taxon>
        <taxon>Sordariomycetes</taxon>
        <taxon>Hypocreomycetidae</taxon>
        <taxon>Hypocreales</taxon>
        <taxon>Nectriaceae</taxon>
        <taxon>Fusarium</taxon>
        <taxon>Fusarium oxysporum species complex</taxon>
    </lineage>
</organism>
<dbReference type="AlphaFoldDB" id="W9JEZ4"/>
<protein>
    <recommendedName>
        <fullName evidence="3">Jacalin-type lectin domain-containing protein</fullName>
    </recommendedName>
</protein>
<feature type="compositionally biased region" description="Acidic residues" evidence="1">
    <location>
        <begin position="64"/>
        <end position="75"/>
    </location>
</feature>